<keyword evidence="2" id="KW-0732">Signal</keyword>
<dbReference type="InterPro" id="IPR013658">
    <property type="entry name" value="SGL"/>
</dbReference>
<evidence type="ECO:0000259" key="3">
    <source>
        <dbReference type="Pfam" id="PF08450"/>
    </source>
</evidence>
<evidence type="ECO:0000256" key="2">
    <source>
        <dbReference type="SAM" id="SignalP"/>
    </source>
</evidence>
<dbReference type="AlphaFoldDB" id="A0A7V4XRG9"/>
<dbReference type="SUPFAM" id="SSF63829">
    <property type="entry name" value="Calcium-dependent phosphotriesterase"/>
    <property type="match status" value="1"/>
</dbReference>
<name>A0A7V4XRG9_9BACT</name>
<keyword evidence="1" id="KW-0378">Hydrolase</keyword>
<dbReference type="InterPro" id="IPR011042">
    <property type="entry name" value="6-blade_b-propeller_TolB-like"/>
</dbReference>
<dbReference type="GO" id="GO:0016787">
    <property type="term" value="F:hydrolase activity"/>
    <property type="evidence" value="ECO:0007669"/>
    <property type="project" value="UniProtKB-KW"/>
</dbReference>
<sequence length="344" mass="37259">MHPLARVAAASALLLFLYPTNSRAQAPVPGAAVKANMRVLRFSPALDQLIAPGAKPEVVHGGYVFTEGPMWREGRLWFSDEEGDRVHALTASGQDTVLVDFRHGKYALPDGHKTGPNAMATAKDGSVVMCEQYGRAVVRLEGPASHLRVVPFFDSYHGKRLNSPNDLVFSPDGSFFFTDPPYGLKGGDHDPAKQLKFDGVFHYKNGKLTPIIENLTLPNGIALSPDNKTLYVNNSGPAMRVIAYPLHADGSVGEPRDVIDFTSKDGPGVPDGMKIDSHGNIWTTAPGGIRIVTPQGKVLGQILLPEVAANLAWGGDGTTLYITARTHVYRLQTRVKGYLPAFRR</sequence>
<comment type="caution">
    <text evidence="4">The sequence shown here is derived from an EMBL/GenBank/DDBJ whole genome shotgun (WGS) entry which is preliminary data.</text>
</comment>
<accession>A0A7V4XRG9</accession>
<feature type="signal peptide" evidence="2">
    <location>
        <begin position="1"/>
        <end position="24"/>
    </location>
</feature>
<feature type="domain" description="SMP-30/Gluconolactonase/LRE-like region" evidence="3">
    <location>
        <begin position="65"/>
        <end position="324"/>
    </location>
</feature>
<dbReference type="EMBL" id="DTKL01000019">
    <property type="protein sequence ID" value="HGY93814.1"/>
    <property type="molecule type" value="Genomic_DNA"/>
</dbReference>
<dbReference type="Gene3D" id="2.120.10.30">
    <property type="entry name" value="TolB, C-terminal domain"/>
    <property type="match status" value="1"/>
</dbReference>
<gene>
    <name evidence="4" type="ORF">ENW50_03870</name>
</gene>
<feature type="chain" id="PRO_5030978702" evidence="2">
    <location>
        <begin position="25"/>
        <end position="344"/>
    </location>
</feature>
<evidence type="ECO:0000256" key="1">
    <source>
        <dbReference type="ARBA" id="ARBA00022801"/>
    </source>
</evidence>
<dbReference type="PANTHER" id="PTHR47572">
    <property type="entry name" value="LIPOPROTEIN-RELATED"/>
    <property type="match status" value="1"/>
</dbReference>
<dbReference type="PANTHER" id="PTHR47572:SF4">
    <property type="entry name" value="LACTONASE DRP35"/>
    <property type="match status" value="1"/>
</dbReference>
<organism evidence="4">
    <name type="scientific">Acidobacterium capsulatum</name>
    <dbReference type="NCBI Taxonomy" id="33075"/>
    <lineage>
        <taxon>Bacteria</taxon>
        <taxon>Pseudomonadati</taxon>
        <taxon>Acidobacteriota</taxon>
        <taxon>Terriglobia</taxon>
        <taxon>Terriglobales</taxon>
        <taxon>Acidobacteriaceae</taxon>
        <taxon>Acidobacterium</taxon>
    </lineage>
</organism>
<reference evidence="4" key="1">
    <citation type="journal article" date="2020" name="mSystems">
        <title>Genome- and Community-Level Interaction Insights into Carbon Utilization and Element Cycling Functions of Hydrothermarchaeota in Hydrothermal Sediment.</title>
        <authorList>
            <person name="Zhou Z."/>
            <person name="Liu Y."/>
            <person name="Xu W."/>
            <person name="Pan J."/>
            <person name="Luo Z.H."/>
            <person name="Li M."/>
        </authorList>
    </citation>
    <scope>NUCLEOTIDE SEQUENCE [LARGE SCALE GENOMIC DNA]</scope>
    <source>
        <strain evidence="4">SpSt-855</strain>
    </source>
</reference>
<proteinExistence type="predicted"/>
<evidence type="ECO:0000313" key="4">
    <source>
        <dbReference type="EMBL" id="HGY93814.1"/>
    </source>
</evidence>
<protein>
    <submittedName>
        <fullName evidence="4">SMP-30/gluconolactonase/LRE family protein</fullName>
    </submittedName>
</protein>
<dbReference type="Pfam" id="PF08450">
    <property type="entry name" value="SGL"/>
    <property type="match status" value="1"/>
</dbReference>
<dbReference type="InterPro" id="IPR051262">
    <property type="entry name" value="SMP-30/CGR1_Lactonase"/>
</dbReference>